<dbReference type="PRINTS" id="PR00069">
    <property type="entry name" value="ALDKETRDTASE"/>
</dbReference>
<dbReference type="RefSeq" id="WP_179426934.1">
    <property type="nucleotide sequence ID" value="NZ_JACBZP010000001.1"/>
</dbReference>
<dbReference type="InterPro" id="IPR036812">
    <property type="entry name" value="NAD(P)_OxRdtase_dom_sf"/>
</dbReference>
<feature type="domain" description="NADP-dependent oxidoreductase" evidence="7">
    <location>
        <begin position="18"/>
        <end position="273"/>
    </location>
</feature>
<dbReference type="EMBL" id="JACBZP010000001">
    <property type="protein sequence ID" value="NYI67153.1"/>
    <property type="molecule type" value="Genomic_DNA"/>
</dbReference>
<dbReference type="FunFam" id="3.20.20.100:FF:000002">
    <property type="entry name" value="2,5-diketo-D-gluconic acid reductase A"/>
    <property type="match status" value="1"/>
</dbReference>
<dbReference type="PANTHER" id="PTHR43827:SF3">
    <property type="entry name" value="NADP-DEPENDENT OXIDOREDUCTASE DOMAIN-CONTAINING PROTEIN"/>
    <property type="match status" value="1"/>
</dbReference>
<keyword evidence="9" id="KW-1185">Reference proteome</keyword>
<dbReference type="SUPFAM" id="SSF51430">
    <property type="entry name" value="NAD(P)-linked oxidoreductase"/>
    <property type="match status" value="1"/>
</dbReference>
<dbReference type="InterPro" id="IPR018170">
    <property type="entry name" value="Aldo/ket_reductase_CS"/>
</dbReference>
<dbReference type="EC" id="1.1.1.346" evidence="8"/>
<dbReference type="Pfam" id="PF00248">
    <property type="entry name" value="Aldo_ket_red"/>
    <property type="match status" value="1"/>
</dbReference>
<sequence>MGAVPRLTFNDGHTIPQLGYGVWQVDDDVASDVVGQALRAGYRHIDTAQGYGNEGGVGRALAAAADAGIAQDDVFVTTKLWNADQGYDATMRAFDASMERLGIETLDLFLIHWPTPARDLYVDTFRAFIELREQGRIKSIGVSNFTIDHLTRLIDETGVTPAINQIELHPRFNQPELRAFHAEHGILTEAWSPLGQNHAIWQHDLADVPALEDPVISDIAARHDASPAQVIIAWHLALGNVVIPKSVTPARIVENFAASGISLSESDIAAVTGLHTGERIGRDPATAEHGY</sequence>
<dbReference type="PIRSF" id="PIRSF000097">
    <property type="entry name" value="AKR"/>
    <property type="match status" value="1"/>
</dbReference>
<dbReference type="PROSITE" id="PS00798">
    <property type="entry name" value="ALDOKETO_REDUCTASE_1"/>
    <property type="match status" value="1"/>
</dbReference>
<organism evidence="8 9">
    <name type="scientific">Spelaeicoccus albus</name>
    <dbReference type="NCBI Taxonomy" id="1280376"/>
    <lineage>
        <taxon>Bacteria</taxon>
        <taxon>Bacillati</taxon>
        <taxon>Actinomycetota</taxon>
        <taxon>Actinomycetes</taxon>
        <taxon>Micrococcales</taxon>
        <taxon>Brevibacteriaceae</taxon>
        <taxon>Spelaeicoccus</taxon>
    </lineage>
</organism>
<evidence type="ECO:0000256" key="6">
    <source>
        <dbReference type="PIRSR" id="PIRSR000097-3"/>
    </source>
</evidence>
<dbReference type="InterPro" id="IPR023210">
    <property type="entry name" value="NADP_OxRdtase_dom"/>
</dbReference>
<gene>
    <name evidence="8" type="ORF">BJY26_001459</name>
</gene>
<evidence type="ECO:0000256" key="2">
    <source>
        <dbReference type="ARBA" id="ARBA00022857"/>
    </source>
</evidence>
<evidence type="ECO:0000313" key="9">
    <source>
        <dbReference type="Proteomes" id="UP000539111"/>
    </source>
</evidence>
<feature type="binding site" evidence="5">
    <location>
        <position position="112"/>
    </location>
    <ligand>
        <name>substrate</name>
    </ligand>
</feature>
<name>A0A7Z0ACE3_9MICO</name>
<evidence type="ECO:0000313" key="8">
    <source>
        <dbReference type="EMBL" id="NYI67153.1"/>
    </source>
</evidence>
<dbReference type="Gene3D" id="3.20.20.100">
    <property type="entry name" value="NADP-dependent oxidoreductase domain"/>
    <property type="match status" value="1"/>
</dbReference>
<evidence type="ECO:0000259" key="7">
    <source>
        <dbReference type="Pfam" id="PF00248"/>
    </source>
</evidence>
<dbReference type="Proteomes" id="UP000539111">
    <property type="component" value="Unassembled WGS sequence"/>
</dbReference>
<feature type="active site" description="Proton donor" evidence="4">
    <location>
        <position position="51"/>
    </location>
</feature>
<dbReference type="PROSITE" id="PS00063">
    <property type="entry name" value="ALDOKETO_REDUCTASE_3"/>
    <property type="match status" value="1"/>
</dbReference>
<dbReference type="GO" id="GO:0016616">
    <property type="term" value="F:oxidoreductase activity, acting on the CH-OH group of donors, NAD or NADP as acceptor"/>
    <property type="evidence" value="ECO:0007669"/>
    <property type="project" value="UniProtKB-ARBA"/>
</dbReference>
<dbReference type="AlphaFoldDB" id="A0A7Z0ACE3"/>
<protein>
    <submittedName>
        <fullName evidence="8">2,5-diketo-D-gluconate reductase A</fullName>
        <ecNumber evidence="8">1.1.1.346</ecNumber>
    </submittedName>
</protein>
<evidence type="ECO:0000256" key="3">
    <source>
        <dbReference type="ARBA" id="ARBA00023002"/>
    </source>
</evidence>
<proteinExistence type="inferred from homology"/>
<accession>A0A7Z0ACE3</accession>
<dbReference type="InterPro" id="IPR020471">
    <property type="entry name" value="AKR"/>
</dbReference>
<comment type="similarity">
    <text evidence="1">Belongs to the aldo/keto reductase family.</text>
</comment>
<keyword evidence="2" id="KW-0521">NADP</keyword>
<dbReference type="PANTHER" id="PTHR43827">
    <property type="entry name" value="2,5-DIKETO-D-GLUCONIC ACID REDUCTASE"/>
    <property type="match status" value="1"/>
</dbReference>
<comment type="caution">
    <text evidence="8">The sequence shown here is derived from an EMBL/GenBank/DDBJ whole genome shotgun (WGS) entry which is preliminary data.</text>
</comment>
<evidence type="ECO:0000256" key="4">
    <source>
        <dbReference type="PIRSR" id="PIRSR000097-1"/>
    </source>
</evidence>
<feature type="site" description="Lowers pKa of active site Tyr" evidence="6">
    <location>
        <position position="79"/>
    </location>
</feature>
<evidence type="ECO:0000256" key="5">
    <source>
        <dbReference type="PIRSR" id="PIRSR000097-2"/>
    </source>
</evidence>
<reference evidence="8 9" key="1">
    <citation type="submission" date="2020-07" db="EMBL/GenBank/DDBJ databases">
        <title>Sequencing the genomes of 1000 actinobacteria strains.</title>
        <authorList>
            <person name="Klenk H.-P."/>
        </authorList>
    </citation>
    <scope>NUCLEOTIDE SEQUENCE [LARGE SCALE GENOMIC DNA]</scope>
    <source>
        <strain evidence="8 9">DSM 26341</strain>
    </source>
</reference>
<evidence type="ECO:0000256" key="1">
    <source>
        <dbReference type="ARBA" id="ARBA00007905"/>
    </source>
</evidence>
<dbReference type="PROSITE" id="PS00062">
    <property type="entry name" value="ALDOKETO_REDUCTASE_2"/>
    <property type="match status" value="1"/>
</dbReference>
<keyword evidence="3 8" id="KW-0560">Oxidoreductase</keyword>